<dbReference type="InterPro" id="IPR044068">
    <property type="entry name" value="CB"/>
</dbReference>
<dbReference type="PANTHER" id="PTHR30349">
    <property type="entry name" value="PHAGE INTEGRASE-RELATED"/>
    <property type="match status" value="1"/>
</dbReference>
<keyword evidence="3 5" id="KW-0238">DNA-binding</keyword>
<proteinExistence type="inferred from homology"/>
<dbReference type="GO" id="GO:0015074">
    <property type="term" value="P:DNA integration"/>
    <property type="evidence" value="ECO:0007669"/>
    <property type="project" value="UniProtKB-KW"/>
</dbReference>
<dbReference type="InterPro" id="IPR025269">
    <property type="entry name" value="SAM-like_dom"/>
</dbReference>
<reference evidence="8 9" key="1">
    <citation type="submission" date="2018-07" db="EMBL/GenBank/DDBJ databases">
        <title>Leeuwenhoekiella genomics.</title>
        <authorList>
            <person name="Tahon G."/>
            <person name="Willems A."/>
        </authorList>
    </citation>
    <scope>NUCLEOTIDE SEQUENCE [LARGE SCALE GENOMIC DNA]</scope>
    <source>
        <strain evidence="8 9">R-50232</strain>
    </source>
</reference>
<evidence type="ECO:0000256" key="2">
    <source>
        <dbReference type="ARBA" id="ARBA00022908"/>
    </source>
</evidence>
<evidence type="ECO:0000256" key="1">
    <source>
        <dbReference type="ARBA" id="ARBA00008857"/>
    </source>
</evidence>
<comment type="similarity">
    <text evidence="1">Belongs to the 'phage' integrase family.</text>
</comment>
<name>A0A4Q0NNZ8_9FLAO</name>
<dbReference type="InterPro" id="IPR050090">
    <property type="entry name" value="Tyrosine_recombinase_XerCD"/>
</dbReference>
<evidence type="ECO:0000256" key="5">
    <source>
        <dbReference type="PROSITE-ProRule" id="PRU01248"/>
    </source>
</evidence>
<dbReference type="PROSITE" id="PS51898">
    <property type="entry name" value="TYR_RECOMBINASE"/>
    <property type="match status" value="1"/>
</dbReference>
<evidence type="ECO:0000256" key="3">
    <source>
        <dbReference type="ARBA" id="ARBA00023125"/>
    </source>
</evidence>
<dbReference type="Pfam" id="PF13102">
    <property type="entry name" value="Phage_int_SAM_5"/>
    <property type="match status" value="1"/>
</dbReference>
<dbReference type="PANTHER" id="PTHR30349:SF64">
    <property type="entry name" value="PROPHAGE INTEGRASE INTD-RELATED"/>
    <property type="match status" value="1"/>
</dbReference>
<sequence>MASIQTVLRNKPNARLLYPIAIRITKDRKTSYIFTGQYIDKMQWNQQKGLVRKSHPDATSINQLILSKLSEANKRLLKAESEKEYQSVSAIKTNIVKKDRFDFFSAVKIQLRRLEERGQFHQRDVVKSRMDKFKAFAKSDKLHFNEITVDLLKRFEAYLKNEIGLAHRTTINYMIAIRTIYNIAIGEKWAERNHYPFGRGGYTIKFLESDKIGLNVEEVKLLENAQGLTPSQQHALNIWLISFYFAGIRVGDVLQLKWSDFIDNRLRYRMGKNQKLVSLKIPEKAKPILEYYKSLAEDNFVFQELRFVDPKDAKILRTRIKTVTRTCNRHLKKIAEHLGISKSLSMHIARHSFGNISGSKIPIQMLQKLYRHSSVTTTIMYQSNFMQDDVDDALDNVVNF</sequence>
<dbReference type="Pfam" id="PF17293">
    <property type="entry name" value="Arm-DNA-bind_5"/>
    <property type="match status" value="1"/>
</dbReference>
<dbReference type="Gene3D" id="1.10.150.130">
    <property type="match status" value="1"/>
</dbReference>
<keyword evidence="4" id="KW-0233">DNA recombination</keyword>
<protein>
    <submittedName>
        <fullName evidence="8">Site-specific recombinase XerD</fullName>
    </submittedName>
</protein>
<dbReference type="Pfam" id="PF00589">
    <property type="entry name" value="Phage_integrase"/>
    <property type="match status" value="1"/>
</dbReference>
<dbReference type="PROSITE" id="PS51900">
    <property type="entry name" value="CB"/>
    <property type="match status" value="1"/>
</dbReference>
<dbReference type="InterPro" id="IPR002104">
    <property type="entry name" value="Integrase_catalytic"/>
</dbReference>
<dbReference type="GO" id="GO:0006310">
    <property type="term" value="P:DNA recombination"/>
    <property type="evidence" value="ECO:0007669"/>
    <property type="project" value="UniProtKB-KW"/>
</dbReference>
<comment type="caution">
    <text evidence="8">The sequence shown here is derived from an EMBL/GenBank/DDBJ whole genome shotgun (WGS) entry which is preliminary data.</text>
</comment>
<evidence type="ECO:0000313" key="9">
    <source>
        <dbReference type="Proteomes" id="UP000289821"/>
    </source>
</evidence>
<keyword evidence="9" id="KW-1185">Reference proteome</keyword>
<dbReference type="EMBL" id="QOVI01000012">
    <property type="protein sequence ID" value="RXG11313.1"/>
    <property type="molecule type" value="Genomic_DNA"/>
</dbReference>
<dbReference type="Proteomes" id="UP000289821">
    <property type="component" value="Unassembled WGS sequence"/>
</dbReference>
<dbReference type="RefSeq" id="WP_128762928.1">
    <property type="nucleotide sequence ID" value="NZ_QOVI01000012.1"/>
</dbReference>
<dbReference type="InterPro" id="IPR035386">
    <property type="entry name" value="Arm-DNA-bind_5"/>
</dbReference>
<evidence type="ECO:0000313" key="8">
    <source>
        <dbReference type="EMBL" id="RXG11313.1"/>
    </source>
</evidence>
<keyword evidence="2" id="KW-0229">DNA integration</keyword>
<feature type="domain" description="Tyr recombinase" evidence="6">
    <location>
        <begin position="202"/>
        <end position="395"/>
    </location>
</feature>
<dbReference type="OrthoDB" id="1094492at2"/>
<evidence type="ECO:0000259" key="7">
    <source>
        <dbReference type="PROSITE" id="PS51900"/>
    </source>
</evidence>
<dbReference type="SUPFAM" id="SSF56349">
    <property type="entry name" value="DNA breaking-rejoining enzymes"/>
    <property type="match status" value="1"/>
</dbReference>
<accession>A0A4Q0NNZ8</accession>
<organism evidence="8 9">
    <name type="scientific">Leeuwenhoekiella aestuarii</name>
    <dbReference type="NCBI Taxonomy" id="2249426"/>
    <lineage>
        <taxon>Bacteria</taxon>
        <taxon>Pseudomonadati</taxon>
        <taxon>Bacteroidota</taxon>
        <taxon>Flavobacteriia</taxon>
        <taxon>Flavobacteriales</taxon>
        <taxon>Flavobacteriaceae</taxon>
        <taxon>Leeuwenhoekiella</taxon>
    </lineage>
</organism>
<dbReference type="Gene3D" id="1.10.443.10">
    <property type="entry name" value="Intergrase catalytic core"/>
    <property type="match status" value="1"/>
</dbReference>
<gene>
    <name evidence="8" type="ORF">DSM04_11244</name>
</gene>
<dbReference type="InterPro" id="IPR011010">
    <property type="entry name" value="DNA_brk_join_enz"/>
</dbReference>
<evidence type="ECO:0000256" key="4">
    <source>
        <dbReference type="ARBA" id="ARBA00023172"/>
    </source>
</evidence>
<dbReference type="AlphaFoldDB" id="A0A4Q0NNZ8"/>
<dbReference type="InterPro" id="IPR013762">
    <property type="entry name" value="Integrase-like_cat_sf"/>
</dbReference>
<dbReference type="GO" id="GO:0003677">
    <property type="term" value="F:DNA binding"/>
    <property type="evidence" value="ECO:0007669"/>
    <property type="project" value="UniProtKB-UniRule"/>
</dbReference>
<dbReference type="InterPro" id="IPR010998">
    <property type="entry name" value="Integrase_recombinase_N"/>
</dbReference>
<feature type="domain" description="Core-binding (CB)" evidence="7">
    <location>
        <begin position="109"/>
        <end position="185"/>
    </location>
</feature>
<evidence type="ECO:0000259" key="6">
    <source>
        <dbReference type="PROSITE" id="PS51898"/>
    </source>
</evidence>